<feature type="domain" description="RNA 3'-terminal phosphate cyclase" evidence="2">
    <location>
        <begin position="9"/>
        <end position="404"/>
    </location>
</feature>
<feature type="region of interest" description="Disordered" evidence="1">
    <location>
        <begin position="323"/>
        <end position="353"/>
    </location>
</feature>
<dbReference type="PANTHER" id="PTHR11096">
    <property type="entry name" value="RNA 3' TERMINAL PHOSPHATE CYCLASE"/>
    <property type="match status" value="1"/>
</dbReference>
<evidence type="ECO:0000259" key="2">
    <source>
        <dbReference type="Pfam" id="PF01137"/>
    </source>
</evidence>
<evidence type="ECO:0000313" key="4">
    <source>
        <dbReference type="Proteomes" id="UP001642482"/>
    </source>
</evidence>
<feature type="region of interest" description="Disordered" evidence="1">
    <location>
        <begin position="441"/>
        <end position="476"/>
    </location>
</feature>
<dbReference type="Gene3D" id="3.65.10.20">
    <property type="entry name" value="RNA 3'-terminal phosphate cyclase domain"/>
    <property type="match status" value="1"/>
</dbReference>
<dbReference type="InterPro" id="IPR000228">
    <property type="entry name" value="RNA3'_term_phos_cyc"/>
</dbReference>
<dbReference type="InterPro" id="IPR013792">
    <property type="entry name" value="RNA3'P_cycl/enolpyr_Trfase_a/b"/>
</dbReference>
<evidence type="ECO:0000256" key="1">
    <source>
        <dbReference type="SAM" id="MobiDB-lite"/>
    </source>
</evidence>
<proteinExistence type="predicted"/>
<name>A0ABP0CGA2_9PEZI</name>
<comment type="caution">
    <text evidence="3">The sequence shown here is derived from an EMBL/GenBank/DDBJ whole genome shotgun (WGS) entry which is preliminary data.</text>
</comment>
<dbReference type="InterPro" id="IPR037136">
    <property type="entry name" value="RNA3'_phos_cyclase_dom_sf"/>
</dbReference>
<feature type="compositionally biased region" description="Basic residues" evidence="1">
    <location>
        <begin position="331"/>
        <end position="341"/>
    </location>
</feature>
<keyword evidence="4" id="KW-1185">Reference proteome</keyword>
<sequence length="514" mass="54438">MLTLDGRTGEGGGQLVRIAVALAALTGQPLRVNNVRGNRRFGGGLKPQHVAAVDWLAAATHAAVDGVRPGSTTFTFKPKHVLLPHDTSPGNPIILRAATPAASTSLILQAVLPYLLFARPGLTKAGVPATPPAPVSIDLYGGTHVSFAPTFDYLDQVLFPTLEAWFGIRIERELVQAGWSTGPKHAETGVVRLVVHPLASAVENAVERTLIPKMPCLLPKDASDNKSVPSITLIEATVMAPADLLDPLAGSLAREVAQNTVLTPNPMTLTVDLQFRRIEESGHDSRVYVLLVARTDTIDGKEAGVRRWGRDYLGTETIKRGNKGGGIPKGLKVKGGKKGSKSRQAEVSAASEPTGGGFDMLCDRIARRVVLDLAAEISQGGCGDSYLQDQLVVFQALAAGQTSYWRGIGAAEKTEGEEKDTPGEEGTVPVDELQEAVEQLSLQDEKNGAKEEPQDGTGGDDKRDESIPDNMAAPFGQGSMHAATARWVTAQVLPAVRWSANGTVCEGVAWAGKK</sequence>
<dbReference type="PANTHER" id="PTHR11096:SF0">
    <property type="entry name" value="RNA 3'-TERMINAL PHOSPHATE CYCLASE"/>
    <property type="match status" value="1"/>
</dbReference>
<dbReference type="InterPro" id="IPR023797">
    <property type="entry name" value="RNA3'_phos_cyclase_dom"/>
</dbReference>
<dbReference type="SUPFAM" id="SSF55205">
    <property type="entry name" value="EPT/RTPC-like"/>
    <property type="match status" value="1"/>
</dbReference>
<dbReference type="Proteomes" id="UP001642482">
    <property type="component" value="Unassembled WGS sequence"/>
</dbReference>
<reference evidence="3 4" key="1">
    <citation type="submission" date="2024-01" db="EMBL/GenBank/DDBJ databases">
        <authorList>
            <person name="Allen C."/>
            <person name="Tagirdzhanova G."/>
        </authorList>
    </citation>
    <scope>NUCLEOTIDE SEQUENCE [LARGE SCALE GENOMIC DNA]</scope>
</reference>
<accession>A0ABP0CGA2</accession>
<organism evidence="3 4">
    <name type="scientific">Sporothrix eucalyptigena</name>
    <dbReference type="NCBI Taxonomy" id="1812306"/>
    <lineage>
        <taxon>Eukaryota</taxon>
        <taxon>Fungi</taxon>
        <taxon>Dikarya</taxon>
        <taxon>Ascomycota</taxon>
        <taxon>Pezizomycotina</taxon>
        <taxon>Sordariomycetes</taxon>
        <taxon>Sordariomycetidae</taxon>
        <taxon>Ophiostomatales</taxon>
        <taxon>Ophiostomataceae</taxon>
        <taxon>Sporothrix</taxon>
    </lineage>
</organism>
<evidence type="ECO:0000313" key="3">
    <source>
        <dbReference type="EMBL" id="CAK7230431.1"/>
    </source>
</evidence>
<dbReference type="EMBL" id="CAWUHD010000093">
    <property type="protein sequence ID" value="CAK7230431.1"/>
    <property type="molecule type" value="Genomic_DNA"/>
</dbReference>
<protein>
    <recommendedName>
        <fullName evidence="2">RNA 3'-terminal phosphate cyclase domain-containing protein</fullName>
    </recommendedName>
</protein>
<gene>
    <name evidence="3" type="ORF">SEUCBS140593_007587</name>
</gene>
<feature type="compositionally biased region" description="Basic and acidic residues" evidence="1">
    <location>
        <begin position="443"/>
        <end position="466"/>
    </location>
</feature>
<dbReference type="Pfam" id="PF01137">
    <property type="entry name" value="RTC"/>
    <property type="match status" value="1"/>
</dbReference>